<dbReference type="OrthoDB" id="5422579at2759"/>
<keyword evidence="2" id="KW-1185">Reference proteome</keyword>
<dbReference type="Proteomes" id="UP001147747">
    <property type="component" value="Unassembled WGS sequence"/>
</dbReference>
<evidence type="ECO:0008006" key="3">
    <source>
        <dbReference type="Google" id="ProtNLM"/>
    </source>
</evidence>
<dbReference type="GeneID" id="81371521"/>
<name>A0A9W9VZW1_9EURO</name>
<organism evidence="1 2">
    <name type="scientific">Penicillium cosmopolitanum</name>
    <dbReference type="NCBI Taxonomy" id="1131564"/>
    <lineage>
        <taxon>Eukaryota</taxon>
        <taxon>Fungi</taxon>
        <taxon>Dikarya</taxon>
        <taxon>Ascomycota</taxon>
        <taxon>Pezizomycotina</taxon>
        <taxon>Eurotiomycetes</taxon>
        <taxon>Eurotiomycetidae</taxon>
        <taxon>Eurotiales</taxon>
        <taxon>Aspergillaceae</taxon>
        <taxon>Penicillium</taxon>
    </lineage>
</organism>
<evidence type="ECO:0000313" key="2">
    <source>
        <dbReference type="Proteomes" id="UP001147747"/>
    </source>
</evidence>
<dbReference type="RefSeq" id="XP_056488092.1">
    <property type="nucleotide sequence ID" value="XM_056632541.1"/>
</dbReference>
<protein>
    <recommendedName>
        <fullName evidence="3">F-box domain-containing protein</fullName>
    </recommendedName>
</protein>
<sequence length="483" mass="55714">MAPPAEGGLVCLPVELISIICSYLPNSSIKSLRSTCTKIKETAQLRLTRVFLSANPINIRVFRAVADHDQFRNQITEILYDDAHFPPFPEPDIYEIEESMQMDDPEVGLVDNEEGCPHWFVKVCKENLKNMKYRKSFDLDRPDHILRAHQANAQPPLRICWQYYQNIHMQQSDTMKLKRDEEAFIYGLKQFPSLTRVTITTATHGHLYEPLYETPRIRAFPYGFNYPIPRGWPGGRGELSCIPAEPWEEMNEAEKEQWHGFRMVTRVLAQEESPSLLELVIDTNRLTGMGLNCTMFNSPSDDFGSPCDEYANLAKVLTNPGIRRLELPLLIGGEEYRRWAAFRSGYLYRMLSSATELEYFGFSTTEDNNAGEEYTMDNFIPLQSILPITSWHKLRHFHLSTLIVAQYDIMEALIILSANLQTISLNFLQFLKDQGDYRSLLSEIRDKMKWDQRDVASRPKLSICIHRHGTVSLGRSVFGLIMR</sequence>
<proteinExistence type="predicted"/>
<comment type="caution">
    <text evidence="1">The sequence shown here is derived from an EMBL/GenBank/DDBJ whole genome shotgun (WGS) entry which is preliminary data.</text>
</comment>
<reference evidence="1" key="2">
    <citation type="journal article" date="2023" name="IMA Fungus">
        <title>Comparative genomic study of the Penicillium genus elucidates a diverse pangenome and 15 lateral gene transfer events.</title>
        <authorList>
            <person name="Petersen C."/>
            <person name="Sorensen T."/>
            <person name="Nielsen M.R."/>
            <person name="Sondergaard T.E."/>
            <person name="Sorensen J.L."/>
            <person name="Fitzpatrick D.A."/>
            <person name="Frisvad J.C."/>
            <person name="Nielsen K.L."/>
        </authorList>
    </citation>
    <scope>NUCLEOTIDE SEQUENCE</scope>
    <source>
        <strain evidence="1">IBT 29677</strain>
    </source>
</reference>
<reference evidence="1" key="1">
    <citation type="submission" date="2022-12" db="EMBL/GenBank/DDBJ databases">
        <authorList>
            <person name="Petersen C."/>
        </authorList>
    </citation>
    <scope>NUCLEOTIDE SEQUENCE</scope>
    <source>
        <strain evidence="1">IBT 29677</strain>
    </source>
</reference>
<accession>A0A9W9VZW1</accession>
<gene>
    <name evidence="1" type="ORF">N7509_007904</name>
</gene>
<dbReference type="AlphaFoldDB" id="A0A9W9VZW1"/>
<dbReference type="CDD" id="cd09917">
    <property type="entry name" value="F-box_SF"/>
    <property type="match status" value="1"/>
</dbReference>
<evidence type="ECO:0000313" key="1">
    <source>
        <dbReference type="EMBL" id="KAJ5392414.1"/>
    </source>
</evidence>
<dbReference type="EMBL" id="JAPZBU010000008">
    <property type="protein sequence ID" value="KAJ5392414.1"/>
    <property type="molecule type" value="Genomic_DNA"/>
</dbReference>